<dbReference type="OrthoDB" id="2378114at2759"/>
<name>A0A1X2GVI2_9FUNG</name>
<protein>
    <submittedName>
        <fullName evidence="1">Uncharacterized protein</fullName>
    </submittedName>
</protein>
<dbReference type="Proteomes" id="UP000242146">
    <property type="component" value="Unassembled WGS sequence"/>
</dbReference>
<proteinExistence type="predicted"/>
<reference evidence="1 2" key="1">
    <citation type="submission" date="2016-07" db="EMBL/GenBank/DDBJ databases">
        <title>Pervasive Adenine N6-methylation of Active Genes in Fungi.</title>
        <authorList>
            <consortium name="DOE Joint Genome Institute"/>
            <person name="Mondo S.J."/>
            <person name="Dannebaum R.O."/>
            <person name="Kuo R.C."/>
            <person name="Labutti K."/>
            <person name="Haridas S."/>
            <person name="Kuo A."/>
            <person name="Salamov A."/>
            <person name="Ahrendt S.R."/>
            <person name="Lipzen A."/>
            <person name="Sullivan W."/>
            <person name="Andreopoulos W.B."/>
            <person name="Clum A."/>
            <person name="Lindquist E."/>
            <person name="Daum C."/>
            <person name="Ramamoorthy G.K."/>
            <person name="Gryganskyi A."/>
            <person name="Culley D."/>
            <person name="Magnuson J.K."/>
            <person name="James T.Y."/>
            <person name="O'Malley M.A."/>
            <person name="Stajich J.E."/>
            <person name="Spatafora J.W."/>
            <person name="Visel A."/>
            <person name="Grigoriev I.V."/>
        </authorList>
    </citation>
    <scope>NUCLEOTIDE SEQUENCE [LARGE SCALE GENOMIC DNA]</scope>
    <source>
        <strain evidence="1 2">NRRL 3301</strain>
    </source>
</reference>
<gene>
    <name evidence="1" type="ORF">DM01DRAFT_322763</name>
</gene>
<dbReference type="AlphaFoldDB" id="A0A1X2GVI2"/>
<evidence type="ECO:0000313" key="1">
    <source>
        <dbReference type="EMBL" id="ORX62051.1"/>
    </source>
</evidence>
<accession>A0A1X2GVI2</accession>
<sequence length="243" mass="27460">MEKNHCFLRIEGALPEAAGELLQYLATYLEQHKLDGPYGSDPAIAYATRPWILLFCTSKDPIVEALKTQTWGNHRQFLDSIRLCFVASLTELRAVLSALHMKPRVVDQQDNDLLTWWHDKKQGQPPALVVAMGLLDMLCERQVGGPSSDRFLSIRFDQLASSLALLTETCRFLGNARESWMAPFHQQASHRPTYLVVTDHDCLPPLDLTSLSAPMDSPNKNKTKQSVLQTIYGILLYYLAYIV</sequence>
<evidence type="ECO:0000313" key="2">
    <source>
        <dbReference type="Proteomes" id="UP000242146"/>
    </source>
</evidence>
<keyword evidence="2" id="KW-1185">Reference proteome</keyword>
<comment type="caution">
    <text evidence="1">The sequence shown here is derived from an EMBL/GenBank/DDBJ whole genome shotgun (WGS) entry which is preliminary data.</text>
</comment>
<organism evidence="1 2">
    <name type="scientific">Hesseltinella vesiculosa</name>
    <dbReference type="NCBI Taxonomy" id="101127"/>
    <lineage>
        <taxon>Eukaryota</taxon>
        <taxon>Fungi</taxon>
        <taxon>Fungi incertae sedis</taxon>
        <taxon>Mucoromycota</taxon>
        <taxon>Mucoromycotina</taxon>
        <taxon>Mucoromycetes</taxon>
        <taxon>Mucorales</taxon>
        <taxon>Cunninghamellaceae</taxon>
        <taxon>Hesseltinella</taxon>
    </lineage>
</organism>
<dbReference type="EMBL" id="MCGT01000002">
    <property type="protein sequence ID" value="ORX62051.1"/>
    <property type="molecule type" value="Genomic_DNA"/>
</dbReference>